<proteinExistence type="predicted"/>
<protein>
    <submittedName>
        <fullName evidence="1">Putative secreted peptide</fullName>
    </submittedName>
</protein>
<reference evidence="1" key="1">
    <citation type="submission" date="2018-01" db="EMBL/GenBank/DDBJ databases">
        <title>An insight into the sialome of Amazonian anophelines.</title>
        <authorList>
            <person name="Ribeiro J.M."/>
            <person name="Scarpassa V."/>
            <person name="Calvo E."/>
        </authorList>
    </citation>
    <scope>NUCLEOTIDE SEQUENCE</scope>
    <source>
        <tissue evidence="1">Salivary glands</tissue>
    </source>
</reference>
<dbReference type="EMBL" id="GGFM01010768">
    <property type="protein sequence ID" value="MBW31519.1"/>
    <property type="molecule type" value="Transcribed_RNA"/>
</dbReference>
<name>A0A2M3ZSK9_9DIPT</name>
<accession>A0A2M3ZSK9</accession>
<organism evidence="1">
    <name type="scientific">Anopheles braziliensis</name>
    <dbReference type="NCBI Taxonomy" id="58242"/>
    <lineage>
        <taxon>Eukaryota</taxon>
        <taxon>Metazoa</taxon>
        <taxon>Ecdysozoa</taxon>
        <taxon>Arthropoda</taxon>
        <taxon>Hexapoda</taxon>
        <taxon>Insecta</taxon>
        <taxon>Pterygota</taxon>
        <taxon>Neoptera</taxon>
        <taxon>Endopterygota</taxon>
        <taxon>Diptera</taxon>
        <taxon>Nematocera</taxon>
        <taxon>Culicoidea</taxon>
        <taxon>Culicidae</taxon>
        <taxon>Anophelinae</taxon>
        <taxon>Anopheles</taxon>
    </lineage>
</organism>
<sequence length="68" mass="7486">MVNFNRTMLSCSSYVCAFSFTLGSVCGLGCDSKFVLNSESISVDLPSPVSPMHMMLNRNPFWTLLLTS</sequence>
<evidence type="ECO:0000313" key="1">
    <source>
        <dbReference type="EMBL" id="MBW31519.1"/>
    </source>
</evidence>
<dbReference type="AlphaFoldDB" id="A0A2M3ZSK9"/>